<dbReference type="GO" id="GO:0005737">
    <property type="term" value="C:cytoplasm"/>
    <property type="evidence" value="ECO:0007669"/>
    <property type="project" value="TreeGrafter"/>
</dbReference>
<dbReference type="PANTHER" id="PTHR21039:SF0">
    <property type="entry name" value="HISTIDINOL-PHOSPHATASE"/>
    <property type="match status" value="1"/>
</dbReference>
<name>A0A7C3I4U5_9SPIR</name>
<evidence type="ECO:0000256" key="7">
    <source>
        <dbReference type="ARBA" id="ARBA00049158"/>
    </source>
</evidence>
<dbReference type="CDD" id="cd12110">
    <property type="entry name" value="PHP_HisPPase_Hisj_like"/>
    <property type="match status" value="1"/>
</dbReference>
<dbReference type="InterPro" id="IPR004013">
    <property type="entry name" value="PHP_dom"/>
</dbReference>
<dbReference type="NCBIfam" id="TIGR01856">
    <property type="entry name" value="hisJ_fam"/>
    <property type="match status" value="1"/>
</dbReference>
<feature type="domain" description="PHP" evidence="9">
    <location>
        <begin position="6"/>
        <end position="211"/>
    </location>
</feature>
<evidence type="ECO:0000256" key="3">
    <source>
        <dbReference type="ARBA" id="ARBA00013085"/>
    </source>
</evidence>
<evidence type="ECO:0000256" key="5">
    <source>
        <dbReference type="ARBA" id="ARBA00022801"/>
    </source>
</evidence>
<evidence type="ECO:0000256" key="4">
    <source>
        <dbReference type="ARBA" id="ARBA00022605"/>
    </source>
</evidence>
<dbReference type="EMBL" id="DSVL01000314">
    <property type="protein sequence ID" value="HFH29878.1"/>
    <property type="molecule type" value="Genomic_DNA"/>
</dbReference>
<evidence type="ECO:0000313" key="10">
    <source>
        <dbReference type="EMBL" id="HFH29878.1"/>
    </source>
</evidence>
<dbReference type="Gene3D" id="3.20.20.140">
    <property type="entry name" value="Metal-dependent hydrolases"/>
    <property type="match status" value="1"/>
</dbReference>
<protein>
    <recommendedName>
        <fullName evidence="3 8">Histidinol-phosphatase</fullName>
        <shortName evidence="8">HolPase</shortName>
        <ecNumber evidence="3 8">3.1.3.15</ecNumber>
    </recommendedName>
</protein>
<dbReference type="GO" id="GO:0004401">
    <property type="term" value="F:histidinol-phosphatase activity"/>
    <property type="evidence" value="ECO:0007669"/>
    <property type="project" value="UniProtKB-UniRule"/>
</dbReference>
<comment type="pathway">
    <text evidence="1 8">Amino-acid biosynthesis; L-histidine biosynthesis; L-histidine from 5-phospho-alpha-D-ribose 1-diphosphate: step 8/9.</text>
</comment>
<dbReference type="UniPathway" id="UPA00031">
    <property type="reaction ID" value="UER00013"/>
</dbReference>
<reference evidence="10" key="1">
    <citation type="journal article" date="2020" name="mSystems">
        <title>Genome- and Community-Level Interaction Insights into Carbon Utilization and Element Cycling Functions of Hydrothermarchaeota in Hydrothermal Sediment.</title>
        <authorList>
            <person name="Zhou Z."/>
            <person name="Liu Y."/>
            <person name="Xu W."/>
            <person name="Pan J."/>
            <person name="Luo Z.H."/>
            <person name="Li M."/>
        </authorList>
    </citation>
    <scope>NUCLEOTIDE SEQUENCE [LARGE SCALE GENOMIC DNA]</scope>
    <source>
        <strain evidence="10">SpSt-503</strain>
    </source>
</reference>
<dbReference type="SUPFAM" id="SSF89550">
    <property type="entry name" value="PHP domain-like"/>
    <property type="match status" value="1"/>
</dbReference>
<dbReference type="Pfam" id="PF02811">
    <property type="entry name" value="PHP"/>
    <property type="match status" value="1"/>
</dbReference>
<dbReference type="EC" id="3.1.3.15" evidence="3 8"/>
<evidence type="ECO:0000259" key="9">
    <source>
        <dbReference type="Pfam" id="PF02811"/>
    </source>
</evidence>
<comment type="caution">
    <text evidence="10">The sequence shown here is derived from an EMBL/GenBank/DDBJ whole genome shotgun (WGS) entry which is preliminary data.</text>
</comment>
<proteinExistence type="inferred from homology"/>
<gene>
    <name evidence="10" type="ORF">ENS59_10270</name>
</gene>
<evidence type="ECO:0000256" key="2">
    <source>
        <dbReference type="ARBA" id="ARBA00009152"/>
    </source>
</evidence>
<keyword evidence="5 8" id="KW-0378">Hydrolase</keyword>
<sequence length="298" mass="33472">MNYACLHTHTTFCDGKNTIEELCQAAWEQGLSILGFSAHAPLPPESGISTDWHLRQDKLEAYIEAVQKAKKAWEGRLSIFLGLEIDYIQGVSEPADHRFDTYDLDYRIGSVHYITKPDLSYYFTVDGPATEWQEGVRELFSGDYEAAGHAYWTAVKGMVQAGGFDIVGHIDLVKKNHQNWWNDQTPESYKRDVQRVLEVLHKRPIVVEVNTGALNRGSMPETYPSAGILREMLHYTIPVTINADAHSTSHLRGHYDTAIEVLKKSGYREIVNFGGKQKSKGPLANARGPAGWISELLP</sequence>
<keyword evidence="6 8" id="KW-0368">Histidine biosynthesis</keyword>
<comment type="catalytic activity">
    <reaction evidence="7 8">
        <text>L-histidinol phosphate + H2O = L-histidinol + phosphate</text>
        <dbReference type="Rhea" id="RHEA:14465"/>
        <dbReference type="ChEBI" id="CHEBI:15377"/>
        <dbReference type="ChEBI" id="CHEBI:43474"/>
        <dbReference type="ChEBI" id="CHEBI:57699"/>
        <dbReference type="ChEBI" id="CHEBI:57980"/>
        <dbReference type="EC" id="3.1.3.15"/>
    </reaction>
</comment>
<dbReference type="InterPro" id="IPR010140">
    <property type="entry name" value="Histidinol_P_phosphatase_HisJ"/>
</dbReference>
<evidence type="ECO:0000256" key="1">
    <source>
        <dbReference type="ARBA" id="ARBA00004970"/>
    </source>
</evidence>
<dbReference type="PANTHER" id="PTHR21039">
    <property type="entry name" value="HISTIDINOL PHOSPHATASE-RELATED"/>
    <property type="match status" value="1"/>
</dbReference>
<comment type="similarity">
    <text evidence="2 8">Belongs to the PHP hydrolase family. HisK subfamily.</text>
</comment>
<keyword evidence="4 8" id="KW-0028">Amino-acid biosynthesis</keyword>
<evidence type="ECO:0000256" key="6">
    <source>
        <dbReference type="ARBA" id="ARBA00023102"/>
    </source>
</evidence>
<organism evidence="10">
    <name type="scientific">Gracilinema caldarium</name>
    <dbReference type="NCBI Taxonomy" id="215591"/>
    <lineage>
        <taxon>Bacteria</taxon>
        <taxon>Pseudomonadati</taxon>
        <taxon>Spirochaetota</taxon>
        <taxon>Spirochaetia</taxon>
        <taxon>Spirochaetales</taxon>
        <taxon>Breznakiellaceae</taxon>
        <taxon>Gracilinema</taxon>
    </lineage>
</organism>
<dbReference type="AlphaFoldDB" id="A0A7C3I4U5"/>
<evidence type="ECO:0000256" key="8">
    <source>
        <dbReference type="RuleBase" id="RU366003"/>
    </source>
</evidence>
<dbReference type="GO" id="GO:0000105">
    <property type="term" value="P:L-histidine biosynthetic process"/>
    <property type="evidence" value="ECO:0007669"/>
    <property type="project" value="UniProtKB-UniRule"/>
</dbReference>
<accession>A0A7C3I4U5</accession>
<dbReference type="InterPro" id="IPR016195">
    <property type="entry name" value="Pol/histidinol_Pase-like"/>
</dbReference>